<evidence type="ECO:0000313" key="1">
    <source>
        <dbReference type="EMBL" id="MBP0437984.1"/>
    </source>
</evidence>
<comment type="caution">
    <text evidence="1">The sequence shown here is derived from an EMBL/GenBank/DDBJ whole genome shotgun (WGS) entry which is preliminary data.</text>
</comment>
<dbReference type="RefSeq" id="WP_209333929.1">
    <property type="nucleotide sequence ID" value="NZ_JAGIYY010000001.1"/>
</dbReference>
<protein>
    <submittedName>
        <fullName evidence="1">Uncharacterized protein</fullName>
    </submittedName>
</protein>
<evidence type="ECO:0000313" key="2">
    <source>
        <dbReference type="Proteomes" id="UP000666240"/>
    </source>
</evidence>
<dbReference type="EMBL" id="JAGIYY010000001">
    <property type="protein sequence ID" value="MBP0437984.1"/>
    <property type="molecule type" value="Genomic_DNA"/>
</dbReference>
<dbReference type="Proteomes" id="UP000666240">
    <property type="component" value="Unassembled WGS sequence"/>
</dbReference>
<reference evidence="1" key="1">
    <citation type="submission" date="2021-03" db="EMBL/GenBank/DDBJ databases">
        <title>Genome sequencing and assembly of Tianweitania sediminis.</title>
        <authorList>
            <person name="Chhetri G."/>
        </authorList>
    </citation>
    <scope>NUCLEOTIDE SEQUENCE</scope>
    <source>
        <strain evidence="1">Z8</strain>
    </source>
</reference>
<keyword evidence="2" id="KW-1185">Reference proteome</keyword>
<gene>
    <name evidence="1" type="ORF">J5Y06_04910</name>
</gene>
<dbReference type="AlphaFoldDB" id="A0A8J7UIT6"/>
<proteinExistence type="predicted"/>
<organism evidence="1 2">
    <name type="scientific">Tianweitania sediminis</name>
    <dbReference type="NCBI Taxonomy" id="1502156"/>
    <lineage>
        <taxon>Bacteria</taxon>
        <taxon>Pseudomonadati</taxon>
        <taxon>Pseudomonadota</taxon>
        <taxon>Alphaproteobacteria</taxon>
        <taxon>Hyphomicrobiales</taxon>
        <taxon>Phyllobacteriaceae</taxon>
        <taxon>Tianweitania</taxon>
    </lineage>
</organism>
<sequence length="181" mass="20286">MVERRQSLVILDIGEGRSFSACDAHLDLDVDRGDSDGFLRAEGLRQQVVKILGCGFVFADEEERDLVGPRLVVRLDFTQIARMPSWTGPSPNFDSSRFSNGSVTISFMRVTSLTGFRWNRKRKVRLSVVEGGSIRNGCVRLLCTGSCRSAAWNPEFMNWLSGSATSGPFIDFRDLKMDKRL</sequence>
<accession>A0A8J7UIT6</accession>
<name>A0A8J7UIT6_9HYPH</name>